<evidence type="ECO:0000313" key="11">
    <source>
        <dbReference type="EMBL" id="CAD8859210.1"/>
    </source>
</evidence>
<dbReference type="GO" id="GO:0005524">
    <property type="term" value="F:ATP binding"/>
    <property type="evidence" value="ECO:0007669"/>
    <property type="project" value="UniProtKB-KW"/>
</dbReference>
<feature type="domain" description="Protein kinase" evidence="9">
    <location>
        <begin position="278"/>
        <end position="537"/>
    </location>
</feature>
<evidence type="ECO:0000256" key="5">
    <source>
        <dbReference type="ARBA" id="ARBA00022777"/>
    </source>
</evidence>
<keyword evidence="5" id="KW-0418">Kinase</keyword>
<comment type="similarity">
    <text evidence="8">Belongs to the protein kinase superfamily. Ser/Thr protein kinase family. CDPK subfamily.</text>
</comment>
<dbReference type="Pfam" id="PF13499">
    <property type="entry name" value="EF-hand_7"/>
    <property type="match status" value="1"/>
</dbReference>
<dbReference type="Gene3D" id="1.10.238.10">
    <property type="entry name" value="EF-hand"/>
    <property type="match status" value="1"/>
</dbReference>
<dbReference type="PANTHER" id="PTHR24349">
    <property type="entry name" value="SERINE/THREONINE-PROTEIN KINASE"/>
    <property type="match status" value="1"/>
</dbReference>
<keyword evidence="3" id="KW-0808">Transferase</keyword>
<dbReference type="PROSITE" id="PS00018">
    <property type="entry name" value="EF_HAND_1"/>
    <property type="match status" value="1"/>
</dbReference>
<dbReference type="Pfam" id="PF13202">
    <property type="entry name" value="EF-hand_5"/>
    <property type="match status" value="1"/>
</dbReference>
<dbReference type="SMART" id="SM00054">
    <property type="entry name" value="EFh"/>
    <property type="match status" value="3"/>
</dbReference>
<evidence type="ECO:0000259" key="10">
    <source>
        <dbReference type="PROSITE" id="PS50222"/>
    </source>
</evidence>
<dbReference type="CDD" id="cd00051">
    <property type="entry name" value="EFh"/>
    <property type="match status" value="1"/>
</dbReference>
<dbReference type="GO" id="GO:0005509">
    <property type="term" value="F:calcium ion binding"/>
    <property type="evidence" value="ECO:0007669"/>
    <property type="project" value="InterPro"/>
</dbReference>
<evidence type="ECO:0000259" key="9">
    <source>
        <dbReference type="PROSITE" id="PS50011"/>
    </source>
</evidence>
<dbReference type="InterPro" id="IPR018247">
    <property type="entry name" value="EF_Hand_1_Ca_BS"/>
</dbReference>
<dbReference type="InterPro" id="IPR000719">
    <property type="entry name" value="Prot_kinase_dom"/>
</dbReference>
<dbReference type="InterPro" id="IPR011009">
    <property type="entry name" value="Kinase-like_dom_sf"/>
</dbReference>
<feature type="domain" description="EF-hand" evidence="10">
    <location>
        <begin position="684"/>
        <end position="719"/>
    </location>
</feature>
<evidence type="ECO:0000256" key="4">
    <source>
        <dbReference type="ARBA" id="ARBA00022741"/>
    </source>
</evidence>
<dbReference type="AlphaFoldDB" id="A0A7S1AMS1"/>
<feature type="domain" description="EF-hand" evidence="10">
    <location>
        <begin position="578"/>
        <end position="613"/>
    </location>
</feature>
<dbReference type="SUPFAM" id="SSF56112">
    <property type="entry name" value="Protein kinase-like (PK-like)"/>
    <property type="match status" value="1"/>
</dbReference>
<dbReference type="InterPro" id="IPR002048">
    <property type="entry name" value="EF_hand_dom"/>
</dbReference>
<sequence>MAAHFEVAIVSATLARSLNRVGNSEVYATLSSVGQDDKEKVVARTVVTSENNLSLAWEDQEFACNLDSCKLFKFRLFCYYSWWPDFMCGEAHLSVAQGRITRSFNGEAMELELLLHEERTGSLTVAVTQTTPLPKRDVGNGLHDIKESWDVARPADFEHRLRQLLDRPLELEVKVRERFHQLARPGKVNARPGIELQDMEAIIHMLAEKLGVRPRVFGQADQIFWRFEFSGERRLFEDEAVRAALFCLRQYRDATGPPRHGVIKLGHGIEHRCLGDRYKLGNMLGEGGQGTVFKAKDKKTNNEVVLKTYSKLDDNVSIEEITEEFEVLMTLRHPKIARVFDVFQDGANVYMVQEPYYGGDLTTALDHARAAWVHITERWLAGVFKQVLLGVEFLHSNFVIHSDLKEANVMVACSKDWNSPQVVIIDFGLVNQFNRMSHGGGTPGYIPPEVWERALWTPRGDVFSTGVMLHNMAAGTPGESPFTRDAQTIEDVQNFTLHRQPRLTRASTKLQDLVNAMLQKSHLRRVSVQQIMVDPWFTECNDSTALGLEALEEVRDRRRKTDLFRAMLADIASRENLAQLKTLNKLFSDLDSDNDGLISAQEARTWLNGRWSHDEIERLIDVLIGSNETVSYEAFMGQLIAVKEPEENRLLAQTFAEVDTGKTGFLQIADVRALLQRPALAKMLGDRSPENLMSELDTDGDGQISFSEFKYAMQGEDEIRAEPKGFRGWLSKLSRFGSMTAD</sequence>
<evidence type="ECO:0008006" key="12">
    <source>
        <dbReference type="Google" id="ProtNLM"/>
    </source>
</evidence>
<dbReference type="PROSITE" id="PS50222">
    <property type="entry name" value="EF_HAND_2"/>
    <property type="match status" value="2"/>
</dbReference>
<evidence type="ECO:0000256" key="3">
    <source>
        <dbReference type="ARBA" id="ARBA00022679"/>
    </source>
</evidence>
<dbReference type="EMBL" id="HBFQ01047212">
    <property type="protein sequence ID" value="CAD8859210.1"/>
    <property type="molecule type" value="Transcribed_RNA"/>
</dbReference>
<evidence type="ECO:0000256" key="2">
    <source>
        <dbReference type="ARBA" id="ARBA00022527"/>
    </source>
</evidence>
<dbReference type="Gene3D" id="3.30.200.20">
    <property type="entry name" value="Phosphorylase Kinase, domain 1"/>
    <property type="match status" value="1"/>
</dbReference>
<dbReference type="GO" id="GO:0004674">
    <property type="term" value="F:protein serine/threonine kinase activity"/>
    <property type="evidence" value="ECO:0007669"/>
    <property type="project" value="UniProtKB-KW"/>
</dbReference>
<keyword evidence="7" id="KW-0067">ATP-binding</keyword>
<proteinExistence type="inferred from homology"/>
<keyword evidence="2" id="KW-0723">Serine/threonine-protein kinase</keyword>
<evidence type="ECO:0000256" key="7">
    <source>
        <dbReference type="ARBA" id="ARBA00022840"/>
    </source>
</evidence>
<protein>
    <recommendedName>
        <fullName evidence="12">Calmodulin</fullName>
    </recommendedName>
</protein>
<dbReference type="SMART" id="SM00220">
    <property type="entry name" value="S_TKc"/>
    <property type="match status" value="1"/>
</dbReference>
<evidence type="ECO:0000256" key="6">
    <source>
        <dbReference type="ARBA" id="ARBA00022837"/>
    </source>
</evidence>
<dbReference type="InterPro" id="IPR008271">
    <property type="entry name" value="Ser/Thr_kinase_AS"/>
</dbReference>
<reference evidence="11" key="1">
    <citation type="submission" date="2021-01" db="EMBL/GenBank/DDBJ databases">
        <authorList>
            <person name="Corre E."/>
            <person name="Pelletier E."/>
            <person name="Niang G."/>
            <person name="Scheremetjew M."/>
            <person name="Finn R."/>
            <person name="Kale V."/>
            <person name="Holt S."/>
            <person name="Cochrane G."/>
            <person name="Meng A."/>
            <person name="Brown T."/>
            <person name="Cohen L."/>
        </authorList>
    </citation>
    <scope>NUCLEOTIDE SEQUENCE</scope>
</reference>
<gene>
    <name evidence="11" type="ORF">NSCI0253_LOCUS33564</name>
</gene>
<evidence type="ECO:0000256" key="8">
    <source>
        <dbReference type="ARBA" id="ARBA00024334"/>
    </source>
</evidence>
<dbReference type="PROSITE" id="PS50011">
    <property type="entry name" value="PROTEIN_KINASE_DOM"/>
    <property type="match status" value="1"/>
</dbReference>
<dbReference type="SUPFAM" id="SSF47473">
    <property type="entry name" value="EF-hand"/>
    <property type="match status" value="1"/>
</dbReference>
<dbReference type="InterPro" id="IPR011992">
    <property type="entry name" value="EF-hand-dom_pair"/>
</dbReference>
<evidence type="ECO:0000256" key="1">
    <source>
        <dbReference type="ARBA" id="ARBA00001946"/>
    </source>
</evidence>
<organism evidence="11">
    <name type="scientific">Noctiluca scintillans</name>
    <name type="common">Sea sparkle</name>
    <name type="synonym">Red tide dinoflagellate</name>
    <dbReference type="NCBI Taxonomy" id="2966"/>
    <lineage>
        <taxon>Eukaryota</taxon>
        <taxon>Sar</taxon>
        <taxon>Alveolata</taxon>
        <taxon>Dinophyceae</taxon>
        <taxon>Noctilucales</taxon>
        <taxon>Noctilucaceae</taxon>
        <taxon>Noctiluca</taxon>
    </lineage>
</organism>
<comment type="cofactor">
    <cofactor evidence="1">
        <name>Mg(2+)</name>
        <dbReference type="ChEBI" id="CHEBI:18420"/>
    </cofactor>
</comment>
<keyword evidence="6" id="KW-0106">Calcium</keyword>
<dbReference type="Pfam" id="PF00069">
    <property type="entry name" value="Pkinase"/>
    <property type="match status" value="1"/>
</dbReference>
<accession>A0A7S1AMS1</accession>
<dbReference type="PROSITE" id="PS00108">
    <property type="entry name" value="PROTEIN_KINASE_ST"/>
    <property type="match status" value="1"/>
</dbReference>
<dbReference type="Gene3D" id="1.10.510.10">
    <property type="entry name" value="Transferase(Phosphotransferase) domain 1"/>
    <property type="match status" value="1"/>
</dbReference>
<keyword evidence="4" id="KW-0547">Nucleotide-binding</keyword>
<name>A0A7S1AMS1_NOCSC</name>
<dbReference type="InterPro" id="IPR050205">
    <property type="entry name" value="CDPK_Ser/Thr_kinases"/>
</dbReference>